<evidence type="ECO:0000256" key="2">
    <source>
        <dbReference type="HAMAP-Rule" id="MF_00669"/>
    </source>
</evidence>
<proteinExistence type="evidence at transcript level"/>
<dbReference type="EMBL" id="FOHJ01000008">
    <property type="protein sequence ID" value="SET78420.1"/>
    <property type="molecule type" value="Genomic_DNA"/>
</dbReference>
<reference evidence="4" key="1">
    <citation type="submission" date="2016-10" db="EMBL/GenBank/DDBJ databases">
        <authorList>
            <person name="Varghese N."/>
            <person name="Submissions S."/>
        </authorList>
    </citation>
    <scope>NUCLEOTIDE SEQUENCE [LARGE SCALE GENOMIC DNA]</scope>
    <source>
        <strain evidence="4">CGMCC 1.3566</strain>
    </source>
</reference>
<dbReference type="GO" id="GO:0030435">
    <property type="term" value="P:sporulation resulting in formation of a cellular spore"/>
    <property type="evidence" value="ECO:0007669"/>
    <property type="project" value="UniProtKB-KW"/>
</dbReference>
<dbReference type="RefSeq" id="WP_093136005.1">
    <property type="nucleotide sequence ID" value="NZ_FOHJ01000008.1"/>
</dbReference>
<comment type="subcellular location">
    <subcellularLocation>
        <location evidence="2">Spore core</location>
    </subcellularLocation>
</comment>
<evidence type="ECO:0000313" key="4">
    <source>
        <dbReference type="Proteomes" id="UP000199095"/>
    </source>
</evidence>
<dbReference type="STRING" id="237682.SAMN05421676_10841"/>
<keyword evidence="4" id="KW-1185">Reference proteome</keyword>
<name>A0A1I0H6N1_9BACI</name>
<dbReference type="GO" id="GO:0030436">
    <property type="term" value="P:asexual sporulation"/>
    <property type="evidence" value="ECO:0007669"/>
    <property type="project" value="UniProtKB-UniRule"/>
</dbReference>
<evidence type="ECO:0000256" key="1">
    <source>
        <dbReference type="ARBA" id="ARBA00022969"/>
    </source>
</evidence>
<organism evidence="3 4">
    <name type="scientific">Salinibacillus kushneri</name>
    <dbReference type="NCBI Taxonomy" id="237682"/>
    <lineage>
        <taxon>Bacteria</taxon>
        <taxon>Bacillati</taxon>
        <taxon>Bacillota</taxon>
        <taxon>Bacilli</taxon>
        <taxon>Bacillales</taxon>
        <taxon>Bacillaceae</taxon>
        <taxon>Salinibacillus</taxon>
    </lineage>
</organism>
<sequence>MDLDLRKAVLHNVSGNSADEIEATIVDAIQGGEEKTLPGLGVLFEVYWKNADESEKEDVLDVIEDGLKNK</sequence>
<dbReference type="OrthoDB" id="2453696at2"/>
<gene>
    <name evidence="2" type="primary">sspI</name>
    <name evidence="3" type="ORF">SAMN05421676_10841</name>
</gene>
<evidence type="ECO:0000313" key="3">
    <source>
        <dbReference type="EMBL" id="SET78420.1"/>
    </source>
</evidence>
<protein>
    <recommendedName>
        <fullName evidence="2">Small, acid-soluble spore protein I</fullName>
        <shortName evidence="2">SASP I</shortName>
    </recommendedName>
</protein>
<accession>A0A1I0H6N1</accession>
<dbReference type="AlphaFoldDB" id="A0A1I0H6N1"/>
<dbReference type="Proteomes" id="UP000199095">
    <property type="component" value="Unassembled WGS sequence"/>
</dbReference>
<comment type="similarity">
    <text evidence="2">Belongs to the SspI family.</text>
</comment>
<dbReference type="NCBIfam" id="TIGR03092">
    <property type="entry name" value="SASP_sspI"/>
    <property type="match status" value="1"/>
</dbReference>
<dbReference type="Pfam" id="PF14098">
    <property type="entry name" value="SSPI"/>
    <property type="match status" value="1"/>
</dbReference>
<dbReference type="InterPro" id="IPR017525">
    <property type="entry name" value="SspI"/>
</dbReference>
<keyword evidence="1 2" id="KW-0749">Sporulation</keyword>
<dbReference type="HAMAP" id="MF_00669">
    <property type="entry name" value="SspI"/>
    <property type="match status" value="1"/>
</dbReference>
<comment type="induction">
    <text evidence="2">Expressed only in the forespore compartment of sporulating cells.</text>
</comment>